<organism evidence="3 4">
    <name type="scientific">Candidatus Uhrbacteria bacterium GW2011_GWE2_46_68</name>
    <dbReference type="NCBI Taxonomy" id="1618994"/>
    <lineage>
        <taxon>Bacteria</taxon>
        <taxon>Candidatus Uhriibacteriota</taxon>
    </lineage>
</organism>
<dbReference type="InterPro" id="IPR043993">
    <property type="entry name" value="T4SS_pilin"/>
</dbReference>
<proteinExistence type="predicted"/>
<dbReference type="Pfam" id="PF18895">
    <property type="entry name" value="T4SS_pilin"/>
    <property type="match status" value="1"/>
</dbReference>
<accession>A0A0G1Q8W2</accession>
<keyword evidence="1" id="KW-0812">Transmembrane</keyword>
<dbReference type="STRING" id="1618994.UX57_C0003G0001"/>
<keyword evidence="1" id="KW-0472">Membrane</keyword>
<name>A0A0G1Q8W2_9BACT</name>
<sequence>MKQFFSKFGAWVSVLPVLLLPGAVYAQISASGDTLADIQGQLTDTGGVSLPVLIGNIIQVVLSVLGIVFLILIIFAGFKWLTAQGDTKKTGDATKMLTQAVIGIIIIIGAFALADFVIDSLATVAS</sequence>
<feature type="transmembrane region" description="Helical" evidence="1">
    <location>
        <begin position="50"/>
        <end position="75"/>
    </location>
</feature>
<keyword evidence="1" id="KW-1133">Transmembrane helix</keyword>
<evidence type="ECO:0000313" key="3">
    <source>
        <dbReference type="EMBL" id="KKU41501.1"/>
    </source>
</evidence>
<feature type="chain" id="PRO_5002539197" evidence="2">
    <location>
        <begin position="27"/>
        <end position="126"/>
    </location>
</feature>
<dbReference type="EMBL" id="LCMS01000003">
    <property type="protein sequence ID" value="KKU41501.1"/>
    <property type="molecule type" value="Genomic_DNA"/>
</dbReference>
<keyword evidence="2" id="KW-0732">Signal</keyword>
<comment type="caution">
    <text evidence="3">The sequence shown here is derived from an EMBL/GenBank/DDBJ whole genome shotgun (WGS) entry which is preliminary data.</text>
</comment>
<gene>
    <name evidence="3" type="ORF">UX57_C0003G0001</name>
</gene>
<feature type="signal peptide" evidence="2">
    <location>
        <begin position="1"/>
        <end position="26"/>
    </location>
</feature>
<protein>
    <submittedName>
        <fullName evidence="3">Uncharacterized protein</fullName>
    </submittedName>
</protein>
<evidence type="ECO:0000313" key="4">
    <source>
        <dbReference type="Proteomes" id="UP000034795"/>
    </source>
</evidence>
<dbReference type="Proteomes" id="UP000034795">
    <property type="component" value="Unassembled WGS sequence"/>
</dbReference>
<dbReference type="AlphaFoldDB" id="A0A0G1Q8W2"/>
<evidence type="ECO:0000256" key="1">
    <source>
        <dbReference type="SAM" id="Phobius"/>
    </source>
</evidence>
<feature type="transmembrane region" description="Helical" evidence="1">
    <location>
        <begin position="96"/>
        <end position="118"/>
    </location>
</feature>
<reference evidence="3 4" key="1">
    <citation type="journal article" date="2015" name="Nature">
        <title>rRNA introns, odd ribosomes, and small enigmatic genomes across a large radiation of phyla.</title>
        <authorList>
            <person name="Brown C.T."/>
            <person name="Hug L.A."/>
            <person name="Thomas B.C."/>
            <person name="Sharon I."/>
            <person name="Castelle C.J."/>
            <person name="Singh A."/>
            <person name="Wilkins M.J."/>
            <person name="Williams K.H."/>
            <person name="Banfield J.F."/>
        </authorList>
    </citation>
    <scope>NUCLEOTIDE SEQUENCE [LARGE SCALE GENOMIC DNA]</scope>
</reference>
<evidence type="ECO:0000256" key="2">
    <source>
        <dbReference type="SAM" id="SignalP"/>
    </source>
</evidence>